<dbReference type="SMART" id="SM00732">
    <property type="entry name" value="YqgFc"/>
    <property type="match status" value="1"/>
</dbReference>
<dbReference type="PANTHER" id="PTHR33317:SF4">
    <property type="entry name" value="POLYNUCLEOTIDYL TRANSFERASE, RIBONUCLEASE H-LIKE SUPERFAMILY PROTEIN"/>
    <property type="match status" value="1"/>
</dbReference>
<evidence type="ECO:0000256" key="3">
    <source>
        <dbReference type="ARBA" id="ARBA00022722"/>
    </source>
</evidence>
<dbReference type="GO" id="GO:0016787">
    <property type="term" value="F:hydrolase activity"/>
    <property type="evidence" value="ECO:0007669"/>
    <property type="project" value="UniProtKB-KW"/>
</dbReference>
<dbReference type="CDD" id="cd16964">
    <property type="entry name" value="YqgF"/>
    <property type="match status" value="1"/>
</dbReference>
<proteinExistence type="predicted"/>
<feature type="domain" description="YqgF/RNase H-like" evidence="5">
    <location>
        <begin position="1"/>
        <end position="89"/>
    </location>
</feature>
<name>X1G2L9_9ZZZZ</name>
<dbReference type="InterPro" id="IPR005227">
    <property type="entry name" value="YqgF"/>
</dbReference>
<evidence type="ECO:0000313" key="6">
    <source>
        <dbReference type="EMBL" id="GAH39025.1"/>
    </source>
</evidence>
<evidence type="ECO:0000256" key="2">
    <source>
        <dbReference type="ARBA" id="ARBA00022517"/>
    </source>
</evidence>
<keyword evidence="2" id="KW-0690">Ribosome biogenesis</keyword>
<organism evidence="6">
    <name type="scientific">marine sediment metagenome</name>
    <dbReference type="NCBI Taxonomy" id="412755"/>
    <lineage>
        <taxon>unclassified sequences</taxon>
        <taxon>metagenomes</taxon>
        <taxon>ecological metagenomes</taxon>
    </lineage>
</organism>
<dbReference type="Gene3D" id="3.30.420.140">
    <property type="entry name" value="YqgF/RNase H-like domain"/>
    <property type="match status" value="1"/>
</dbReference>
<dbReference type="NCBIfam" id="TIGR00250">
    <property type="entry name" value="RNAse_H_YqgF"/>
    <property type="match status" value="1"/>
</dbReference>
<keyword evidence="1" id="KW-0963">Cytoplasm</keyword>
<comment type="caution">
    <text evidence="6">The sequence shown here is derived from an EMBL/GenBank/DDBJ whole genome shotgun (WGS) entry which is preliminary data.</text>
</comment>
<dbReference type="Pfam" id="PF03652">
    <property type="entry name" value="RuvX"/>
    <property type="match status" value="1"/>
</dbReference>
<dbReference type="AlphaFoldDB" id="X1G2L9"/>
<dbReference type="GO" id="GO:0000967">
    <property type="term" value="P:rRNA 5'-end processing"/>
    <property type="evidence" value="ECO:0007669"/>
    <property type="project" value="TreeGrafter"/>
</dbReference>
<dbReference type="PANTHER" id="PTHR33317">
    <property type="entry name" value="POLYNUCLEOTIDYL TRANSFERASE, RIBONUCLEASE H-LIKE SUPERFAMILY PROTEIN"/>
    <property type="match status" value="1"/>
</dbReference>
<evidence type="ECO:0000256" key="4">
    <source>
        <dbReference type="ARBA" id="ARBA00022801"/>
    </source>
</evidence>
<reference evidence="6" key="1">
    <citation type="journal article" date="2014" name="Front. Microbiol.">
        <title>High frequency of phylogenetically diverse reductive dehalogenase-homologous genes in deep subseafloor sedimentary metagenomes.</title>
        <authorList>
            <person name="Kawai M."/>
            <person name="Futagami T."/>
            <person name="Toyoda A."/>
            <person name="Takaki Y."/>
            <person name="Nishi S."/>
            <person name="Hori S."/>
            <person name="Arai W."/>
            <person name="Tsubouchi T."/>
            <person name="Morono Y."/>
            <person name="Uchiyama I."/>
            <person name="Ito T."/>
            <person name="Fujiyama A."/>
            <person name="Inagaki F."/>
            <person name="Takami H."/>
        </authorList>
    </citation>
    <scope>NUCLEOTIDE SEQUENCE</scope>
    <source>
        <strain evidence="6">Expedition CK06-06</strain>
    </source>
</reference>
<sequence length="89" mass="9707">MRILALDVGEKNIGVAISDELGWTAQGLPTLKRQSKDRDTCAIANIVEEKCVAEIVVGMPVSLDGSLGKKAREVAGFVEDLKRRFRLPI</sequence>
<dbReference type="EMBL" id="BARU01008270">
    <property type="protein sequence ID" value="GAH39025.1"/>
    <property type="molecule type" value="Genomic_DNA"/>
</dbReference>
<protein>
    <recommendedName>
        <fullName evidence="5">YqgF/RNase H-like domain-containing protein</fullName>
    </recommendedName>
</protein>
<keyword evidence="4" id="KW-0378">Hydrolase</keyword>
<feature type="non-terminal residue" evidence="6">
    <location>
        <position position="89"/>
    </location>
</feature>
<accession>X1G2L9</accession>
<dbReference type="InterPro" id="IPR037027">
    <property type="entry name" value="YqgF/RNaseH-like_dom_sf"/>
</dbReference>
<dbReference type="SUPFAM" id="SSF53098">
    <property type="entry name" value="Ribonuclease H-like"/>
    <property type="match status" value="1"/>
</dbReference>
<evidence type="ECO:0000256" key="1">
    <source>
        <dbReference type="ARBA" id="ARBA00022490"/>
    </source>
</evidence>
<dbReference type="InterPro" id="IPR012337">
    <property type="entry name" value="RNaseH-like_sf"/>
</dbReference>
<dbReference type="GO" id="GO:0004518">
    <property type="term" value="F:nuclease activity"/>
    <property type="evidence" value="ECO:0007669"/>
    <property type="project" value="UniProtKB-KW"/>
</dbReference>
<dbReference type="InterPro" id="IPR006641">
    <property type="entry name" value="YqgF/RNaseH-like_dom"/>
</dbReference>
<dbReference type="GO" id="GO:0005829">
    <property type="term" value="C:cytosol"/>
    <property type="evidence" value="ECO:0007669"/>
    <property type="project" value="TreeGrafter"/>
</dbReference>
<keyword evidence="3" id="KW-0540">Nuclease</keyword>
<evidence type="ECO:0000259" key="5">
    <source>
        <dbReference type="SMART" id="SM00732"/>
    </source>
</evidence>
<gene>
    <name evidence="6" type="ORF">S03H2_16206</name>
</gene>